<evidence type="ECO:0000313" key="3">
    <source>
        <dbReference type="EMBL" id="CAD8758598.1"/>
    </source>
</evidence>
<dbReference type="EMBL" id="HBFK01041340">
    <property type="protein sequence ID" value="CAD8758598.1"/>
    <property type="molecule type" value="Transcribed_RNA"/>
</dbReference>
<proteinExistence type="predicted"/>
<gene>
    <name evidence="3" type="ORF">HAND1043_LOCUS25112</name>
</gene>
<accession>A0A6U2B6D7</accession>
<name>A0A6U2B6D7_HEMAN</name>
<feature type="transmembrane region" description="Helical" evidence="2">
    <location>
        <begin position="6"/>
        <end position="24"/>
    </location>
</feature>
<protein>
    <submittedName>
        <fullName evidence="3">Uncharacterized protein</fullName>
    </submittedName>
</protein>
<organism evidence="3">
    <name type="scientific">Hemiselmis andersenii</name>
    <name type="common">Cryptophyte alga</name>
    <dbReference type="NCBI Taxonomy" id="464988"/>
    <lineage>
        <taxon>Eukaryota</taxon>
        <taxon>Cryptophyceae</taxon>
        <taxon>Cryptomonadales</taxon>
        <taxon>Hemiselmidaceae</taxon>
        <taxon>Hemiselmis</taxon>
    </lineage>
</organism>
<sequence>MPEGVIVLNFPVSTFVALCVLFAIRRDNHRMAGWSWVLALLLPLTSAATPPAPPLCRLASLSPSSSRSHPVVVPPPSFTPPFPLFPMHHAPPPQPAPIPTTSSAPPSTHPLGPNEPAPSRGGG</sequence>
<feature type="compositionally biased region" description="Pro residues" evidence="1">
    <location>
        <begin position="83"/>
        <end position="98"/>
    </location>
</feature>
<keyword evidence="2" id="KW-0472">Membrane</keyword>
<feature type="region of interest" description="Disordered" evidence="1">
    <location>
        <begin position="83"/>
        <end position="123"/>
    </location>
</feature>
<keyword evidence="2" id="KW-0812">Transmembrane</keyword>
<evidence type="ECO:0000256" key="1">
    <source>
        <dbReference type="SAM" id="MobiDB-lite"/>
    </source>
</evidence>
<keyword evidence="2" id="KW-1133">Transmembrane helix</keyword>
<dbReference type="AlphaFoldDB" id="A0A6U2B6D7"/>
<reference evidence="3" key="1">
    <citation type="submission" date="2021-01" db="EMBL/GenBank/DDBJ databases">
        <authorList>
            <person name="Corre E."/>
            <person name="Pelletier E."/>
            <person name="Niang G."/>
            <person name="Scheremetjew M."/>
            <person name="Finn R."/>
            <person name="Kale V."/>
            <person name="Holt S."/>
            <person name="Cochrane G."/>
            <person name="Meng A."/>
            <person name="Brown T."/>
            <person name="Cohen L."/>
        </authorList>
    </citation>
    <scope>NUCLEOTIDE SEQUENCE</scope>
    <source>
        <strain evidence="3">CCMP441</strain>
    </source>
</reference>
<feature type="compositionally biased region" description="Low complexity" evidence="1">
    <location>
        <begin position="99"/>
        <end position="110"/>
    </location>
</feature>
<evidence type="ECO:0000256" key="2">
    <source>
        <dbReference type="SAM" id="Phobius"/>
    </source>
</evidence>